<sequence length="127" mass="14706">MPKLISVHALLRGARFSICEIAQGDRRPVTRFIEGLEIQEKSKIVSLFRQLAETGVIRNKTKFMHEEDGIYAFKTNMARVYCFFDSDKLVLLTNGAPKKQRKADPNELARAKRLREAYHELRKGKKK</sequence>
<dbReference type="EMBL" id="CAADRM010000105">
    <property type="protein sequence ID" value="VFU15390.1"/>
    <property type="molecule type" value="Genomic_DNA"/>
</dbReference>
<dbReference type="InterPro" id="IPR009241">
    <property type="entry name" value="HigB-like"/>
</dbReference>
<gene>
    <name evidence="1" type="ORF">SCFA_410044</name>
</gene>
<evidence type="ECO:0000313" key="1">
    <source>
        <dbReference type="EMBL" id="VFU15390.1"/>
    </source>
</evidence>
<reference evidence="1" key="1">
    <citation type="submission" date="2019-03" db="EMBL/GenBank/DDBJ databases">
        <authorList>
            <person name="Hao L."/>
        </authorList>
    </citation>
    <scope>NUCLEOTIDE SEQUENCE</scope>
</reference>
<name>A0A485M2C6_9ZZZZ</name>
<protein>
    <submittedName>
        <fullName evidence="1">Uncharacterized protein</fullName>
    </submittedName>
</protein>
<proteinExistence type="predicted"/>
<accession>A0A485M2C6</accession>
<dbReference type="Pfam" id="PF05973">
    <property type="entry name" value="Gp49"/>
    <property type="match status" value="1"/>
</dbReference>
<organism evidence="1">
    <name type="scientific">anaerobic digester metagenome</name>
    <dbReference type="NCBI Taxonomy" id="1263854"/>
    <lineage>
        <taxon>unclassified sequences</taxon>
        <taxon>metagenomes</taxon>
        <taxon>ecological metagenomes</taxon>
    </lineage>
</organism>
<dbReference type="AlphaFoldDB" id="A0A485M2C6"/>